<reference evidence="3 4" key="1">
    <citation type="submission" date="2019-10" db="EMBL/GenBank/DDBJ databases">
        <authorList>
            <person name="Blom J."/>
        </authorList>
    </citation>
    <scope>NUCLEOTIDE SEQUENCE [LARGE SCALE GENOMIC DNA]</scope>
    <source>
        <strain evidence="3 4">ES3154-GLU</strain>
    </source>
</reference>
<dbReference type="InterPro" id="IPR006047">
    <property type="entry name" value="GH13_cat_dom"/>
</dbReference>
<dbReference type="Gene3D" id="3.90.400.10">
    <property type="entry name" value="Oligo-1,6-glucosidase, Domain 2"/>
    <property type="match status" value="1"/>
</dbReference>
<feature type="domain" description="Glycosyl hydrolase family 13 catalytic" evidence="2">
    <location>
        <begin position="30"/>
        <end position="416"/>
    </location>
</feature>
<dbReference type="PANTHER" id="PTHR10357:SF179">
    <property type="entry name" value="NEUTRAL AND BASIC AMINO ACID TRANSPORT PROTEIN RBAT"/>
    <property type="match status" value="1"/>
</dbReference>
<evidence type="ECO:0000256" key="1">
    <source>
        <dbReference type="ARBA" id="ARBA00008061"/>
    </source>
</evidence>
<sequence>MRRLIILVITAIFLVSCSKKDEDKNRIYYEIFVRSFSDSNSDGIGDLNGISAKLEKLSDLGIEGIWLSPIFKSSSSHKYDVEDYMSVDKEFGTKEDLKNLVKKAHKLNIKVILDFPLNHTSINHPWFKDLGKYKDYYVITSKKDKRYKKDLAILGPKTWNDLDKDTAYYALFYSGMPDLNFDNKEVRKNMIDYAKYWVKEFDIDGYRIDAAMHLYAYKESKRNIVDLDSENIKVLKEFKDAVKSIKNDAYFVGEVWSDSIRISKYYKSLDSNFNFTLSTKLIPYTLASKNSEKISNELEKIYEKNESVNKEYMDAPFLTNHDQKRIASSVNELKRLKLAASILLTLPGNPYIYYGEELGMKGDKPDEHIREGYLWGDNYQTNWVYNRDNIETNDYYTQLNNPKSLLNHYKKWIKIRKDNREIKYGKYEKLDLKDNEVFSYKMKYKGKVKYIIHNLSDKKKTINLDKNIIELEPYESIVK</sequence>
<dbReference type="RefSeq" id="WP_156683895.1">
    <property type="nucleotide sequence ID" value="NZ_CABWIB010000001.1"/>
</dbReference>
<dbReference type="CDD" id="cd11316">
    <property type="entry name" value="AmyAc_bac2_AmyA"/>
    <property type="match status" value="1"/>
</dbReference>
<evidence type="ECO:0000313" key="3">
    <source>
        <dbReference type="EMBL" id="VWL85942.1"/>
    </source>
</evidence>
<dbReference type="EMBL" id="CABWIB010000001">
    <property type="protein sequence ID" value="VWL85942.1"/>
    <property type="molecule type" value="Genomic_DNA"/>
</dbReference>
<proteinExistence type="inferred from homology"/>
<evidence type="ECO:0000259" key="2">
    <source>
        <dbReference type="SMART" id="SM00642"/>
    </source>
</evidence>
<dbReference type="InterPro" id="IPR045857">
    <property type="entry name" value="O16G_dom_2"/>
</dbReference>
<dbReference type="SUPFAM" id="SSF51445">
    <property type="entry name" value="(Trans)glycosidases"/>
    <property type="match status" value="1"/>
</dbReference>
<protein>
    <submittedName>
        <fullName evidence="3">Alpha amylase</fullName>
    </submittedName>
</protein>
<dbReference type="Proteomes" id="UP000419017">
    <property type="component" value="Unassembled WGS sequence"/>
</dbReference>
<dbReference type="Gene3D" id="3.20.20.80">
    <property type="entry name" value="Glycosidases"/>
    <property type="match status" value="1"/>
</dbReference>
<name>A0A6I8MFL6_9FUSO</name>
<keyword evidence="4" id="KW-1185">Reference proteome</keyword>
<accession>A0A6I8MFL6</accession>
<comment type="similarity">
    <text evidence="1">Belongs to the glycosyl hydrolase 13 family.</text>
</comment>
<evidence type="ECO:0000313" key="4">
    <source>
        <dbReference type="Proteomes" id="UP000419017"/>
    </source>
</evidence>
<dbReference type="AlphaFoldDB" id="A0A6I8MFL6"/>
<organism evidence="3 4">
    <name type="scientific">Oceanivirga miroungae</name>
    <dbReference type="NCBI Taxonomy" id="1130046"/>
    <lineage>
        <taxon>Bacteria</taxon>
        <taxon>Fusobacteriati</taxon>
        <taxon>Fusobacteriota</taxon>
        <taxon>Fusobacteriia</taxon>
        <taxon>Fusobacteriales</taxon>
        <taxon>Leptotrichiaceae</taxon>
        <taxon>Oceanivirga</taxon>
    </lineage>
</organism>
<dbReference type="SMART" id="SM00642">
    <property type="entry name" value="Aamy"/>
    <property type="match status" value="1"/>
</dbReference>
<dbReference type="GO" id="GO:0009313">
    <property type="term" value="P:oligosaccharide catabolic process"/>
    <property type="evidence" value="ECO:0007669"/>
    <property type="project" value="TreeGrafter"/>
</dbReference>
<gene>
    <name evidence="3" type="ORF">OMES3154_01235</name>
</gene>
<dbReference type="InterPro" id="IPR017853">
    <property type="entry name" value="GH"/>
</dbReference>
<dbReference type="Pfam" id="PF00128">
    <property type="entry name" value="Alpha-amylase"/>
    <property type="match status" value="1"/>
</dbReference>
<dbReference type="GO" id="GO:0004556">
    <property type="term" value="F:alpha-amylase activity"/>
    <property type="evidence" value="ECO:0007669"/>
    <property type="project" value="TreeGrafter"/>
</dbReference>
<dbReference type="PROSITE" id="PS51257">
    <property type="entry name" value="PROKAR_LIPOPROTEIN"/>
    <property type="match status" value="1"/>
</dbReference>
<dbReference type="PANTHER" id="PTHR10357">
    <property type="entry name" value="ALPHA-AMYLASE FAMILY MEMBER"/>
    <property type="match status" value="1"/>
</dbReference>
<dbReference type="SUPFAM" id="SSF51011">
    <property type="entry name" value="Glycosyl hydrolase domain"/>
    <property type="match status" value="1"/>
</dbReference>